<evidence type="ECO:0000313" key="1">
    <source>
        <dbReference type="EMBL" id="EES99788.1"/>
    </source>
</evidence>
<name>C6LW14_GIAIB</name>
<comment type="caution">
    <text evidence="1">The sequence shown here is derived from an EMBL/GenBank/DDBJ whole genome shotgun (WGS) entry which is preliminary data.</text>
</comment>
<proteinExistence type="predicted"/>
<dbReference type="Proteomes" id="UP000002488">
    <property type="component" value="Unassembled WGS sequence"/>
</dbReference>
<sequence length="275" mass="30468">MQKTNMETRPAGNVQPRVIGLDIIDVFDIPFNSTEGRSYIESLDRGSKGAESWHVLGTTVYHCKPYQCGRSQLSAALRLSLSSKGIRALIYISQGTAGPQKAANIEGAYIGNPRPPNAYIKNDAPGYIQHDGAHMNNQQQYPHVTIINDVDTLDVLHQFLTEANSIGRPNITIPQNLAECRVGRTTPWYNVVFYCPGVKFPRPREISMSATRRSQAKSISNPEDCDYIVYPLGAIEYATLYPNDEGVTLTFYHLASMENAHQCIKRLLGPGGLNI</sequence>
<evidence type="ECO:0000313" key="2">
    <source>
        <dbReference type="Proteomes" id="UP000002488"/>
    </source>
</evidence>
<dbReference type="EMBL" id="ACGJ01002473">
    <property type="protein sequence ID" value="EES99788.1"/>
    <property type="molecule type" value="Genomic_DNA"/>
</dbReference>
<reference evidence="1 2" key="1">
    <citation type="journal article" date="2009" name="PLoS Pathog.">
        <title>Draft genome sequencing of giardia intestinalis assemblage B isolate GS: is human giardiasis caused by two different species?</title>
        <authorList>
            <person name="Franzen O."/>
            <person name="Jerlstrom-Hultqvist J."/>
            <person name="Castro E."/>
            <person name="Sherwood E."/>
            <person name="Ankarklev J."/>
            <person name="Reiner D.S."/>
            <person name="Palm D."/>
            <person name="Andersson J.O."/>
            <person name="Andersson B."/>
            <person name="Svard S.G."/>
        </authorList>
    </citation>
    <scope>NUCLEOTIDE SEQUENCE [LARGE SCALE GENOMIC DNA]</scope>
    <source>
        <strain evidence="2">ATCC 50581 / GS clone H7</strain>
    </source>
</reference>
<accession>C6LW14</accession>
<dbReference type="OrthoDB" id="10251815at2759"/>
<dbReference type="AlphaFoldDB" id="C6LW14"/>
<dbReference type="OMA" id="CKPYQCG"/>
<dbReference type="VEuPathDB" id="GiardiaDB:GL50581_2972"/>
<protein>
    <submittedName>
        <fullName evidence="1">Uncharacterized protein</fullName>
    </submittedName>
</protein>
<gene>
    <name evidence="1" type="ORF">GL50581_2972</name>
</gene>
<organism evidence="1 2">
    <name type="scientific">Giardia intestinalis (strain ATCC 50581 / GS clone H7)</name>
    <name type="common">Giardia lamblia</name>
    <dbReference type="NCBI Taxonomy" id="598745"/>
    <lineage>
        <taxon>Eukaryota</taxon>
        <taxon>Metamonada</taxon>
        <taxon>Diplomonadida</taxon>
        <taxon>Hexamitidae</taxon>
        <taxon>Giardiinae</taxon>
        <taxon>Giardia</taxon>
    </lineage>
</organism>